<dbReference type="FunFam" id="3.90.1800.10:FF:000001">
    <property type="entry name" value="DNA-directed RNA polymerase subunit beta"/>
    <property type="match status" value="1"/>
</dbReference>
<feature type="compositionally biased region" description="Acidic residues" evidence="10">
    <location>
        <begin position="1208"/>
        <end position="1234"/>
    </location>
</feature>
<feature type="region of interest" description="Disordered" evidence="10">
    <location>
        <begin position="1207"/>
        <end position="1234"/>
    </location>
</feature>
<dbReference type="Gene3D" id="2.30.150.10">
    <property type="entry name" value="DNA-directed RNA polymerase, beta subunit, external 1 domain"/>
    <property type="match status" value="1"/>
</dbReference>
<dbReference type="GO" id="GO:0000428">
    <property type="term" value="C:DNA-directed RNA polymerase complex"/>
    <property type="evidence" value="ECO:0007669"/>
    <property type="project" value="UniProtKB-KW"/>
</dbReference>
<dbReference type="PANTHER" id="PTHR20856">
    <property type="entry name" value="DNA-DIRECTED RNA POLYMERASE I SUBUNIT 2"/>
    <property type="match status" value="1"/>
</dbReference>
<dbReference type="NCBIfam" id="TIGR02013">
    <property type="entry name" value="rpoB"/>
    <property type="match status" value="1"/>
</dbReference>
<sequence length="1234" mass="139303">MQHPHPVKIGRRTRMSFSKIPSVAELPNLIEIQVDSYKWFIKEGLREVFEEIFPIEGFSGNVKLEFLDYIIEDIPKYNIEESKERDVTYATPIKIRVKLTVKDEDGTQIVKNENAEPVFLGDFPLMTDSGTFVINGAERVIVSQIVRSPGVYYAQEIDKTGNKLISSTVIPNRGAWLEYETDSSDVVNVRIDRNRKQPITVLLRALGYSSDEEIKDLLQEDELLIPTLQKDTTKNKDEALLDIYRKLRPGEPPTIESATLLINNLFFDHRRYDLAKVGRYKYNKKLALSNRITNRYLAEDVIDTNTGEVIFEKGHMLTAQDAVKVDNTGVSYVMIELRDGINDDKVVKVIGNSFVDIKAYIDFDIEDLKFNDKVKYSVLREILDGCENEEDIKKQLKLRRNELYPKHITMEDIIASISYQFNLFYNVGNVDDIDHLGNRRIRTVGELLQNQFRIGMSRMERVIRERMTTQDVIEMTPSNLMNIRPVTSAIKEFFGSSQLSQFMDQTNPLSELTHKRRLSALGPGGLSRERAGFEVRDVHYSHYGRMCPIETPEGPNIGLINSLSVYARINEYGFIESPYRRVDKENHKVTDIIDYLSADEEDKYIRVQANEPIGEDDWFVNKKVASRIEKGTIELVDDNLVDYVDVSPMQVVSVATAMIPFLENDDANRALMGSNMQRQAVPLVRREAPIIGTSIEYRAAKDSGAVVISKNSGTVEKVSADEIQIRADNGNLDKYKLLKFKRSNNGTCVNQTPIVKKGDVLNAGDVIADGPSTELGEVSLGRNSLIAFMTWDGYNYEDAILINERLVKEDRLSSIHIEEYDSEARDTKLGPELITRDIPNVGADAIKDLDERGIIRIGAEVKSGDILVGKVSPKGETDTTPEERLLRAIFGEKAREVKDSSLRVPHGESGIIVDIKEFTRENCDELAPGVNRLVRVYIAKKRKIQVGDKMAGRHGNKGVISRVLPEEDMPFLPDGTPLEIVLNPLGVPSRMNIGQVLEVHLGLAAKALGWYVSTPVFDGAVEEDIFNALELANYPKSGKLLLRDGRTGEYFDNPVTVGYMYMLKLHHLVDDKIHARSTGPYSMVTQQPLGGKAQFGGQRFGEMEVWALEAYGAAHTLQEILTVKSDDVVGRVKTYESIVKGENVPEPGIPESFKVLIKELQSLALDVKVLTETDEEIKVDEELNDILPFENISEEVYVSGENSMINEDNIDLNSDDEEDFDSEDFDIDDEDFDF</sequence>
<dbReference type="GO" id="GO:0032549">
    <property type="term" value="F:ribonucleoside binding"/>
    <property type="evidence" value="ECO:0007669"/>
    <property type="project" value="InterPro"/>
</dbReference>
<dbReference type="Pfam" id="PF10385">
    <property type="entry name" value="RNA_pol_Rpb2_45"/>
    <property type="match status" value="1"/>
</dbReference>
<evidence type="ECO:0000256" key="8">
    <source>
        <dbReference type="RuleBase" id="RU000434"/>
    </source>
</evidence>
<dbReference type="InterPro" id="IPR007120">
    <property type="entry name" value="DNA-dir_RNAP_su2_dom"/>
</dbReference>
<evidence type="ECO:0000259" key="11">
    <source>
        <dbReference type="Pfam" id="PF00562"/>
    </source>
</evidence>
<keyword evidence="5 7" id="KW-0804">Transcription</keyword>
<keyword evidence="2 7" id="KW-0240">DNA-directed RNA polymerase</keyword>
<dbReference type="Pfam" id="PF04560">
    <property type="entry name" value="RNA_pol_Rpb2_7"/>
    <property type="match status" value="1"/>
</dbReference>
<comment type="subunit">
    <text evidence="7 9">The RNAP catalytic core consists of 2 alpha, 1 beta, 1 beta' and 1 omega subunit. When a sigma factor is associated with the core the holoenzyme is formed, which can initiate transcription.</text>
</comment>
<dbReference type="InterPro" id="IPR007644">
    <property type="entry name" value="RNA_pol_bsu_protrusion"/>
</dbReference>
<dbReference type="Gene3D" id="3.90.1800.10">
    <property type="entry name" value="RNA polymerase alpha subunit dimerisation domain"/>
    <property type="match status" value="1"/>
</dbReference>
<dbReference type="InterPro" id="IPR019462">
    <property type="entry name" value="DNA-dir_RNA_pol_bsu_external_1"/>
</dbReference>
<dbReference type="InterPro" id="IPR014724">
    <property type="entry name" value="RNA_pol_RPB2_OB-fold"/>
</dbReference>
<dbReference type="Pfam" id="PF00562">
    <property type="entry name" value="RNA_pol_Rpb2_6"/>
    <property type="match status" value="1"/>
</dbReference>
<keyword evidence="3 7" id="KW-0808">Transferase</keyword>
<evidence type="ECO:0000256" key="1">
    <source>
        <dbReference type="ARBA" id="ARBA00004026"/>
    </source>
</evidence>
<evidence type="ECO:0000256" key="5">
    <source>
        <dbReference type="ARBA" id="ARBA00023163"/>
    </source>
</evidence>
<dbReference type="Proteomes" id="UP000006437">
    <property type="component" value="Unassembled WGS sequence"/>
</dbReference>
<dbReference type="Gene3D" id="2.40.270.10">
    <property type="entry name" value="DNA-directed RNA polymerase, subunit 2, domain 6"/>
    <property type="match status" value="1"/>
</dbReference>
<evidence type="ECO:0000259" key="13">
    <source>
        <dbReference type="Pfam" id="PF04561"/>
    </source>
</evidence>
<reference evidence="17 18" key="1">
    <citation type="submission" date="2011-08" db="EMBL/GenBank/DDBJ databases">
        <title>The Genome Sequence of Eubacteriaceae bacterium ACC19a.</title>
        <authorList>
            <consortium name="The Broad Institute Genome Sequencing Platform"/>
            <person name="Earl A."/>
            <person name="Ward D."/>
            <person name="Feldgarden M."/>
            <person name="Gevers D."/>
            <person name="Sizova M."/>
            <person name="Hazen A."/>
            <person name="Epstein S."/>
            <person name="Young S.K."/>
            <person name="Zeng Q."/>
            <person name="Gargeya S."/>
            <person name="Fitzgerald M."/>
            <person name="Haas B."/>
            <person name="Abouelleil A."/>
            <person name="Alvarado L."/>
            <person name="Arachchi H.M."/>
            <person name="Berlin A."/>
            <person name="Brown A."/>
            <person name="Chapman S.B."/>
            <person name="Chen Z."/>
            <person name="Dunbar C."/>
            <person name="Freedman E."/>
            <person name="Gearin G."/>
            <person name="Gellesch M."/>
            <person name="Goldberg J."/>
            <person name="Griggs A."/>
            <person name="Gujja S."/>
            <person name="Heiman D."/>
            <person name="Howarth C."/>
            <person name="Larson L."/>
            <person name="Lui A."/>
            <person name="MacDonald P.J.P."/>
            <person name="Montmayeur A."/>
            <person name="Murphy C."/>
            <person name="Neiman D."/>
            <person name="Pearson M."/>
            <person name="Priest M."/>
            <person name="Roberts A."/>
            <person name="Saif S."/>
            <person name="Shea T."/>
            <person name="Shenoy N."/>
            <person name="Sisk P."/>
            <person name="Stolte C."/>
            <person name="Sykes S."/>
            <person name="Wortman J."/>
            <person name="Nusbaum C."/>
            <person name="Birren B."/>
        </authorList>
    </citation>
    <scope>NUCLEOTIDE SEQUENCE [LARGE SCALE GENOMIC DNA]</scope>
    <source>
        <strain evidence="17 18">ACC19a</strain>
    </source>
</reference>
<evidence type="ECO:0000256" key="7">
    <source>
        <dbReference type="HAMAP-Rule" id="MF_01321"/>
    </source>
</evidence>
<dbReference type="InterPro" id="IPR037034">
    <property type="entry name" value="RNA_pol_Rpb2_2_sf"/>
</dbReference>
<dbReference type="AlphaFoldDB" id="G9X0X7"/>
<dbReference type="Gene3D" id="3.90.1100.10">
    <property type="match status" value="1"/>
</dbReference>
<comment type="caution">
    <text evidence="17">The sequence shown here is derived from an EMBL/GenBank/DDBJ whole genome shotgun (WGS) entry which is preliminary data.</text>
</comment>
<keyword evidence="4 7" id="KW-0548">Nucleotidyltransferase</keyword>
<evidence type="ECO:0000256" key="6">
    <source>
        <dbReference type="ARBA" id="ARBA00048552"/>
    </source>
</evidence>
<evidence type="ECO:0000259" key="12">
    <source>
        <dbReference type="Pfam" id="PF04560"/>
    </source>
</evidence>
<dbReference type="InterPro" id="IPR015712">
    <property type="entry name" value="DNA-dir_RNA_pol_su2"/>
</dbReference>
<comment type="similarity">
    <text evidence="7 8">Belongs to the RNA polymerase beta chain family.</text>
</comment>
<dbReference type="InterPro" id="IPR037033">
    <property type="entry name" value="DNA-dir_RNAP_su2_hyb_sf"/>
</dbReference>
<dbReference type="InterPro" id="IPR010243">
    <property type="entry name" value="RNA_pol_bsu_bac"/>
</dbReference>
<dbReference type="EC" id="2.7.7.6" evidence="7 9"/>
<feature type="domain" description="RNA polymerase Rpb2" evidence="13">
    <location>
        <begin position="147"/>
        <end position="300"/>
    </location>
</feature>
<dbReference type="CDD" id="cd00653">
    <property type="entry name" value="RNA_pol_B_RPB2"/>
    <property type="match status" value="1"/>
</dbReference>
<dbReference type="HOGENOM" id="CLU_000524_4_3_9"/>
<evidence type="ECO:0000256" key="3">
    <source>
        <dbReference type="ARBA" id="ARBA00022679"/>
    </source>
</evidence>
<dbReference type="InterPro" id="IPR042107">
    <property type="entry name" value="DNA-dir_RNA_pol_bsu_ext_1_sf"/>
</dbReference>
<feature type="domain" description="RNA polymerase Rpb2" evidence="13">
    <location>
        <begin position="370"/>
        <end position="442"/>
    </location>
</feature>
<gene>
    <name evidence="7" type="primary">rpoB</name>
    <name evidence="17" type="ORF">HMPREF9629_02063</name>
</gene>
<dbReference type="Gene3D" id="3.90.1110.10">
    <property type="entry name" value="RNA polymerase Rpb2, domain 2"/>
    <property type="match status" value="1"/>
</dbReference>
<dbReference type="Pfam" id="PF04563">
    <property type="entry name" value="RNA_pol_Rpb2_1"/>
    <property type="match status" value="1"/>
</dbReference>
<dbReference type="InterPro" id="IPR007645">
    <property type="entry name" value="RNA_pol_Rpb2_3"/>
</dbReference>
<name>G9X0X7_9FIRM</name>
<dbReference type="GO" id="GO:0003677">
    <property type="term" value="F:DNA binding"/>
    <property type="evidence" value="ECO:0007669"/>
    <property type="project" value="UniProtKB-UniRule"/>
</dbReference>
<evidence type="ECO:0000256" key="2">
    <source>
        <dbReference type="ARBA" id="ARBA00022478"/>
    </source>
</evidence>
<comment type="function">
    <text evidence="1 7 9">DNA-dependent RNA polymerase catalyzes the transcription of DNA into RNA using the four ribonucleoside triphosphates as substrates.</text>
</comment>
<dbReference type="NCBIfam" id="NF001616">
    <property type="entry name" value="PRK00405.1"/>
    <property type="match status" value="1"/>
</dbReference>
<evidence type="ECO:0000313" key="18">
    <source>
        <dbReference type="Proteomes" id="UP000006437"/>
    </source>
</evidence>
<dbReference type="InterPro" id="IPR007642">
    <property type="entry name" value="RNA_pol_Rpb2_2"/>
</dbReference>
<dbReference type="GO" id="GO:0006351">
    <property type="term" value="P:DNA-templated transcription"/>
    <property type="evidence" value="ECO:0007669"/>
    <property type="project" value="UniProtKB-UniRule"/>
</dbReference>
<dbReference type="PATRIC" id="fig|796937.3.peg.1271"/>
<feature type="domain" description="DNA-directed RNA polymerase subunit 2 hybrid-binding" evidence="11">
    <location>
        <begin position="709"/>
        <end position="1094"/>
    </location>
</feature>
<dbReference type="EMBL" id="AFZE01000021">
    <property type="protein sequence ID" value="EHL14951.1"/>
    <property type="molecule type" value="Genomic_DNA"/>
</dbReference>
<feature type="domain" description="RNA polymerase Rpb2" evidence="15">
    <location>
        <begin position="501"/>
        <end position="569"/>
    </location>
</feature>
<dbReference type="Pfam" id="PF04565">
    <property type="entry name" value="RNA_pol_Rpb2_3"/>
    <property type="match status" value="1"/>
</dbReference>
<dbReference type="PROSITE" id="PS01166">
    <property type="entry name" value="RNA_POL_BETA"/>
    <property type="match status" value="1"/>
</dbReference>
<proteinExistence type="inferred from homology"/>
<evidence type="ECO:0000259" key="15">
    <source>
        <dbReference type="Pfam" id="PF04565"/>
    </source>
</evidence>
<dbReference type="SUPFAM" id="SSF64484">
    <property type="entry name" value="beta and beta-prime subunits of DNA dependent RNA-polymerase"/>
    <property type="match status" value="1"/>
</dbReference>
<evidence type="ECO:0000256" key="9">
    <source>
        <dbReference type="RuleBase" id="RU363031"/>
    </source>
</evidence>
<dbReference type="GO" id="GO:0003899">
    <property type="term" value="F:DNA-directed RNA polymerase activity"/>
    <property type="evidence" value="ECO:0007669"/>
    <property type="project" value="UniProtKB-UniRule"/>
</dbReference>
<evidence type="ECO:0000256" key="4">
    <source>
        <dbReference type="ARBA" id="ARBA00022695"/>
    </source>
</evidence>
<accession>G9X0X7</accession>
<evidence type="ECO:0000313" key="17">
    <source>
        <dbReference type="EMBL" id="EHL14951.1"/>
    </source>
</evidence>
<comment type="catalytic activity">
    <reaction evidence="6 7 9">
        <text>RNA(n) + a ribonucleoside 5'-triphosphate = RNA(n+1) + diphosphate</text>
        <dbReference type="Rhea" id="RHEA:21248"/>
        <dbReference type="Rhea" id="RHEA-COMP:14527"/>
        <dbReference type="Rhea" id="RHEA-COMP:17342"/>
        <dbReference type="ChEBI" id="CHEBI:33019"/>
        <dbReference type="ChEBI" id="CHEBI:61557"/>
        <dbReference type="ChEBI" id="CHEBI:140395"/>
        <dbReference type="EC" id="2.7.7.6"/>
    </reaction>
</comment>
<evidence type="ECO:0000259" key="14">
    <source>
        <dbReference type="Pfam" id="PF04563"/>
    </source>
</evidence>
<dbReference type="InterPro" id="IPR007641">
    <property type="entry name" value="RNA_pol_Rpb2_7"/>
</dbReference>
<evidence type="ECO:0000256" key="10">
    <source>
        <dbReference type="SAM" id="MobiDB-lite"/>
    </source>
</evidence>
<protein>
    <recommendedName>
        <fullName evidence="7 9">DNA-directed RNA polymerase subunit beta</fullName>
        <shortName evidence="7">RNAP subunit beta</shortName>
        <ecNumber evidence="7 9">2.7.7.6</ecNumber>
    </recommendedName>
    <alternativeName>
        <fullName evidence="7">RNA polymerase subunit beta</fullName>
    </alternativeName>
    <alternativeName>
        <fullName evidence="7">Transcriptase subunit beta</fullName>
    </alternativeName>
</protein>
<organism evidence="17 18">
    <name type="scientific">Peptoanaerobacter stomatis</name>
    <dbReference type="NCBI Taxonomy" id="796937"/>
    <lineage>
        <taxon>Bacteria</taxon>
        <taxon>Bacillati</taxon>
        <taxon>Bacillota</taxon>
        <taxon>Clostridia</taxon>
        <taxon>Peptostreptococcales</taxon>
        <taxon>Filifactoraceae</taxon>
        <taxon>Peptoanaerobacter</taxon>
    </lineage>
</organism>
<dbReference type="HAMAP" id="MF_01321">
    <property type="entry name" value="RNApol_bact_RpoB"/>
    <property type="match status" value="1"/>
</dbReference>
<feature type="domain" description="RNA polymerase beta subunit protrusion" evidence="14">
    <location>
        <begin position="28"/>
        <end position="487"/>
    </location>
</feature>
<dbReference type="RefSeq" id="WP_009526279.1">
    <property type="nucleotide sequence ID" value="NZ_JH414566.1"/>
</dbReference>
<feature type="domain" description="DNA-directed RNA polymerase beta subunit external 1" evidence="16">
    <location>
        <begin position="579"/>
        <end position="647"/>
    </location>
</feature>
<evidence type="ECO:0000259" key="16">
    <source>
        <dbReference type="Pfam" id="PF10385"/>
    </source>
</evidence>
<dbReference type="Pfam" id="PF04561">
    <property type="entry name" value="RNA_pol_Rpb2_2"/>
    <property type="match status" value="2"/>
</dbReference>
<dbReference type="InterPro" id="IPR007121">
    <property type="entry name" value="RNA_pol_bsu_CS"/>
</dbReference>
<dbReference type="Gene3D" id="2.40.50.100">
    <property type="match status" value="1"/>
</dbReference>
<feature type="domain" description="RNA polymerase Rpb2" evidence="12">
    <location>
        <begin position="1096"/>
        <end position="1171"/>
    </location>
</feature>
<dbReference type="Gene3D" id="2.40.50.150">
    <property type="match status" value="1"/>
</dbReference>